<dbReference type="VEuPathDB" id="FungiDB:FUN_017052"/>
<gene>
    <name evidence="1" type="ORF">RhiirA4_542287</name>
</gene>
<proteinExistence type="predicted"/>
<protein>
    <submittedName>
        <fullName evidence="1">Uncharacterized protein</fullName>
    </submittedName>
</protein>
<sequence>MTIYNQYFLFTCHHLHPTSIFCTKKFLDTSIFKSYKFDKELSNSIQGINNNNDINNNNNIIHRKSIAIPILISNPSKYYKDVEWKTLIKEKFPITITIILSPKQISSIDNVLSSPNEFLYNYAQGKFKKIVKIIARVEDNNNDNNNEISV</sequence>
<keyword evidence="2" id="KW-1185">Reference proteome</keyword>
<accession>A0A2I1GEH2</accession>
<comment type="caution">
    <text evidence="1">The sequence shown here is derived from an EMBL/GenBank/DDBJ whole genome shotgun (WGS) entry which is preliminary data.</text>
</comment>
<dbReference type="EMBL" id="LLXI01000360">
    <property type="protein sequence ID" value="PKY45023.1"/>
    <property type="molecule type" value="Genomic_DNA"/>
</dbReference>
<evidence type="ECO:0000313" key="1">
    <source>
        <dbReference type="EMBL" id="PKY45023.1"/>
    </source>
</evidence>
<evidence type="ECO:0000313" key="2">
    <source>
        <dbReference type="Proteomes" id="UP000234323"/>
    </source>
</evidence>
<dbReference type="AlphaFoldDB" id="A0A2I1GEH2"/>
<dbReference type="VEuPathDB" id="FungiDB:RhiirFUN_026825"/>
<dbReference type="Proteomes" id="UP000234323">
    <property type="component" value="Unassembled WGS sequence"/>
</dbReference>
<dbReference type="VEuPathDB" id="FungiDB:RhiirA1_450610"/>
<name>A0A2I1GEH2_9GLOM</name>
<organism evidence="1 2">
    <name type="scientific">Rhizophagus irregularis</name>
    <dbReference type="NCBI Taxonomy" id="588596"/>
    <lineage>
        <taxon>Eukaryota</taxon>
        <taxon>Fungi</taxon>
        <taxon>Fungi incertae sedis</taxon>
        <taxon>Mucoromycota</taxon>
        <taxon>Glomeromycotina</taxon>
        <taxon>Glomeromycetes</taxon>
        <taxon>Glomerales</taxon>
        <taxon>Glomeraceae</taxon>
        <taxon>Rhizophagus</taxon>
    </lineage>
</organism>
<reference evidence="1 2" key="1">
    <citation type="submission" date="2015-10" db="EMBL/GenBank/DDBJ databases">
        <title>Genome analyses suggest a sexual origin of heterokaryosis in a supposedly ancient asexual fungus.</title>
        <authorList>
            <person name="Ropars J."/>
            <person name="Sedzielewska K."/>
            <person name="Noel J."/>
            <person name="Charron P."/>
            <person name="Farinelli L."/>
            <person name="Marton T."/>
            <person name="Kruger M."/>
            <person name="Pelin A."/>
            <person name="Brachmann A."/>
            <person name="Corradi N."/>
        </authorList>
    </citation>
    <scope>NUCLEOTIDE SEQUENCE [LARGE SCALE GENOMIC DNA]</scope>
    <source>
        <strain evidence="1 2">A4</strain>
    </source>
</reference>